<evidence type="ECO:0000313" key="3">
    <source>
        <dbReference type="Proteomes" id="UP000240987"/>
    </source>
</evidence>
<reference evidence="2 3" key="1">
    <citation type="submission" date="2018-01" db="EMBL/GenBank/DDBJ databases">
        <title>Whole genome sequencing of Histamine producing bacteria.</title>
        <authorList>
            <person name="Butler K."/>
        </authorList>
    </citation>
    <scope>NUCLEOTIDE SEQUENCE [LARGE SCALE GENOMIC DNA]</scope>
    <source>
        <strain evidence="2 3">JCM 12947</strain>
    </source>
</reference>
<dbReference type="AlphaFoldDB" id="A0A2T3JRA6"/>
<dbReference type="EMBL" id="PYMJ01000001">
    <property type="protein sequence ID" value="PSU51578.1"/>
    <property type="molecule type" value="Genomic_DNA"/>
</dbReference>
<keyword evidence="1" id="KW-0472">Membrane</keyword>
<proteinExistence type="predicted"/>
<comment type="caution">
    <text evidence="2">The sequence shown here is derived from an EMBL/GenBank/DDBJ whole genome shotgun (WGS) entry which is preliminary data.</text>
</comment>
<gene>
    <name evidence="2" type="ORF">C9J12_01095</name>
</gene>
<keyword evidence="3" id="KW-1185">Reference proteome</keyword>
<evidence type="ECO:0000313" key="2">
    <source>
        <dbReference type="EMBL" id="PSU51578.1"/>
    </source>
</evidence>
<dbReference type="Pfam" id="PF10725">
    <property type="entry name" value="DUF2517"/>
    <property type="match status" value="1"/>
</dbReference>
<protein>
    <submittedName>
        <fullName evidence="2">DUF2517 domain-containing protein</fullName>
    </submittedName>
</protein>
<accession>A0A2T3JRA6</accession>
<organism evidence="2 3">
    <name type="scientific">Photobacterium frigidiphilum</name>
    <dbReference type="NCBI Taxonomy" id="264736"/>
    <lineage>
        <taxon>Bacteria</taxon>
        <taxon>Pseudomonadati</taxon>
        <taxon>Pseudomonadota</taxon>
        <taxon>Gammaproteobacteria</taxon>
        <taxon>Vibrionales</taxon>
        <taxon>Vibrionaceae</taxon>
        <taxon>Photobacterium</taxon>
    </lineage>
</organism>
<dbReference type="RefSeq" id="WP_107241026.1">
    <property type="nucleotide sequence ID" value="NZ_PYMJ01000001.1"/>
</dbReference>
<feature type="transmembrane region" description="Helical" evidence="1">
    <location>
        <begin position="12"/>
        <end position="33"/>
    </location>
</feature>
<keyword evidence="1" id="KW-1133">Transmembrane helix</keyword>
<name>A0A2T3JRA6_9GAMM</name>
<keyword evidence="1" id="KW-0812">Transmembrane</keyword>
<dbReference type="Proteomes" id="UP000240987">
    <property type="component" value="Unassembled WGS sequence"/>
</dbReference>
<dbReference type="InterPro" id="IPR019663">
    <property type="entry name" value="YbfA"/>
</dbReference>
<evidence type="ECO:0000256" key="1">
    <source>
        <dbReference type="SAM" id="Phobius"/>
    </source>
</evidence>
<dbReference type="OrthoDB" id="5588755at2"/>
<sequence>MYKPFSLFKIILRRFFVVLVGLLSFPVVVFLPISTRSRIYSYLHRYWLKTSNKPVWLKQTEHGAKELY</sequence>